<feature type="transmembrane region" description="Helical" evidence="6">
    <location>
        <begin position="369"/>
        <end position="394"/>
    </location>
</feature>
<evidence type="ECO:0000256" key="4">
    <source>
        <dbReference type="ARBA" id="ARBA00022989"/>
    </source>
</evidence>
<sequence>MKNNDNNELSTSSWSSIWAMALCAFVLVASEFMPVSLLTPIASDLNITEGQAGQSITASGLFGLLTSLFLTTIIGKTDRKKVMLFFTFFMGVSGLMVAFAPNTTIFMLGRVLLGICIGGFWGMSAATAMRLVPKNSVPKALAIINGGNALATTVAAPLGSFLGGIIGWRGAFFCIVPIAIVAFLWQYKTLPELPSRHTYGHRPKLSSVFNLFKNWKVTLGMVSTMLFFMGVFSLFTYLRPFLERETGLDVEMLSLALLTLGVTGLIGTFIIGHLLKTKLYSLLIVIPFLMMFLAIGFIVFGHNIVFVFILMGLWGLLATSAPVAWWTWLSKTLPNDAEAGGGLMVAVVQLAITLGAALGGLLFDSYGYEITFVFSAIILAIAAMMSTITAFYTLKK</sequence>
<dbReference type="SUPFAM" id="SSF103473">
    <property type="entry name" value="MFS general substrate transporter"/>
    <property type="match status" value="1"/>
</dbReference>
<feature type="transmembrane region" description="Helical" evidence="6">
    <location>
        <begin position="306"/>
        <end position="329"/>
    </location>
</feature>
<dbReference type="InterPro" id="IPR050189">
    <property type="entry name" value="MFS_Efflux_Transporters"/>
</dbReference>
<feature type="transmembrane region" description="Helical" evidence="6">
    <location>
        <begin position="250"/>
        <end position="272"/>
    </location>
</feature>
<dbReference type="PANTHER" id="PTHR43124:SF5">
    <property type="entry name" value="PURINE RIBONUCLEOSIDE EFFLUX PUMP NEPI"/>
    <property type="match status" value="1"/>
</dbReference>
<protein>
    <submittedName>
        <fullName evidence="8">MFS transporter</fullName>
    </submittedName>
</protein>
<keyword evidence="5 6" id="KW-0472">Membrane</keyword>
<feature type="transmembrane region" description="Helical" evidence="6">
    <location>
        <begin position="217"/>
        <end position="238"/>
    </location>
</feature>
<evidence type="ECO:0000313" key="8">
    <source>
        <dbReference type="EMBL" id="PUE64839.1"/>
    </source>
</evidence>
<keyword evidence="2" id="KW-1003">Cell membrane</keyword>
<proteinExistence type="predicted"/>
<dbReference type="InterPro" id="IPR020846">
    <property type="entry name" value="MFS_dom"/>
</dbReference>
<evidence type="ECO:0000256" key="1">
    <source>
        <dbReference type="ARBA" id="ARBA00004651"/>
    </source>
</evidence>
<feature type="transmembrane region" description="Helical" evidence="6">
    <location>
        <begin position="82"/>
        <end position="101"/>
    </location>
</feature>
<reference evidence="8 9" key="1">
    <citation type="submission" date="2017-02" db="EMBL/GenBank/DDBJ databases">
        <title>Arcobacter lacus sp. nov., a new species isolated from reclaimed water.</title>
        <authorList>
            <person name="Figueras M.J."/>
            <person name="Perez-Cataluna A."/>
            <person name="Salas-Masso N."/>
        </authorList>
    </citation>
    <scope>NUCLEOTIDE SEQUENCE [LARGE SCALE GENOMIC DNA]</scope>
    <source>
        <strain evidence="8 9">RW43-9</strain>
    </source>
</reference>
<name>A0ABX5JIT1_9BACT</name>
<dbReference type="Pfam" id="PF07690">
    <property type="entry name" value="MFS_1"/>
    <property type="match status" value="1"/>
</dbReference>
<keyword evidence="4 6" id="KW-1133">Transmembrane helix</keyword>
<dbReference type="RefSeq" id="WP_146175193.1">
    <property type="nucleotide sequence ID" value="NZ_MUXF01000019.1"/>
</dbReference>
<evidence type="ECO:0000256" key="6">
    <source>
        <dbReference type="SAM" id="Phobius"/>
    </source>
</evidence>
<accession>A0ABX5JIT1</accession>
<feature type="transmembrane region" description="Helical" evidence="6">
    <location>
        <begin position="166"/>
        <end position="187"/>
    </location>
</feature>
<feature type="transmembrane region" description="Helical" evidence="6">
    <location>
        <begin position="107"/>
        <end position="128"/>
    </location>
</feature>
<gene>
    <name evidence="8" type="ORF">B0175_10555</name>
</gene>
<dbReference type="Gene3D" id="1.20.1250.20">
    <property type="entry name" value="MFS general substrate transporter like domains"/>
    <property type="match status" value="1"/>
</dbReference>
<dbReference type="PROSITE" id="PS50850">
    <property type="entry name" value="MFS"/>
    <property type="match status" value="1"/>
</dbReference>
<feature type="domain" description="Major facilitator superfamily (MFS) profile" evidence="7">
    <location>
        <begin position="16"/>
        <end position="396"/>
    </location>
</feature>
<keyword evidence="3 6" id="KW-0812">Transmembrane</keyword>
<dbReference type="PANTHER" id="PTHR43124">
    <property type="entry name" value="PURINE EFFLUX PUMP PBUE"/>
    <property type="match status" value="1"/>
</dbReference>
<evidence type="ECO:0000259" key="7">
    <source>
        <dbReference type="PROSITE" id="PS50850"/>
    </source>
</evidence>
<dbReference type="CDD" id="cd17324">
    <property type="entry name" value="MFS_NepI_like"/>
    <property type="match status" value="1"/>
</dbReference>
<evidence type="ECO:0000256" key="5">
    <source>
        <dbReference type="ARBA" id="ARBA00023136"/>
    </source>
</evidence>
<evidence type="ECO:0000256" key="3">
    <source>
        <dbReference type="ARBA" id="ARBA00022692"/>
    </source>
</evidence>
<feature type="transmembrane region" description="Helical" evidence="6">
    <location>
        <begin position="12"/>
        <end position="35"/>
    </location>
</feature>
<feature type="transmembrane region" description="Helical" evidence="6">
    <location>
        <begin position="279"/>
        <end position="300"/>
    </location>
</feature>
<comment type="caution">
    <text evidence="8">The sequence shown here is derived from an EMBL/GenBank/DDBJ whole genome shotgun (WGS) entry which is preliminary data.</text>
</comment>
<dbReference type="InterPro" id="IPR011701">
    <property type="entry name" value="MFS"/>
</dbReference>
<organism evidence="8 9">
    <name type="scientific">Arcobacter lacus</name>
    <dbReference type="NCBI Taxonomy" id="1912876"/>
    <lineage>
        <taxon>Bacteria</taxon>
        <taxon>Pseudomonadati</taxon>
        <taxon>Campylobacterota</taxon>
        <taxon>Epsilonproteobacteria</taxon>
        <taxon>Campylobacterales</taxon>
        <taxon>Arcobacteraceae</taxon>
        <taxon>Arcobacter</taxon>
    </lineage>
</organism>
<dbReference type="EMBL" id="MUXF01000019">
    <property type="protein sequence ID" value="PUE64839.1"/>
    <property type="molecule type" value="Genomic_DNA"/>
</dbReference>
<dbReference type="Proteomes" id="UP000251311">
    <property type="component" value="Unassembled WGS sequence"/>
</dbReference>
<feature type="transmembrane region" description="Helical" evidence="6">
    <location>
        <begin position="55"/>
        <end position="75"/>
    </location>
</feature>
<dbReference type="InterPro" id="IPR036259">
    <property type="entry name" value="MFS_trans_sf"/>
</dbReference>
<keyword evidence="9" id="KW-1185">Reference proteome</keyword>
<evidence type="ECO:0000256" key="2">
    <source>
        <dbReference type="ARBA" id="ARBA00022475"/>
    </source>
</evidence>
<comment type="subcellular location">
    <subcellularLocation>
        <location evidence="1">Cell membrane</location>
        <topology evidence="1">Multi-pass membrane protein</topology>
    </subcellularLocation>
</comment>
<evidence type="ECO:0000313" key="9">
    <source>
        <dbReference type="Proteomes" id="UP000251311"/>
    </source>
</evidence>
<feature type="transmembrane region" description="Helical" evidence="6">
    <location>
        <begin position="341"/>
        <end position="363"/>
    </location>
</feature>